<dbReference type="EMBL" id="BMAO01039182">
    <property type="protein sequence ID" value="GFR29596.1"/>
    <property type="molecule type" value="Genomic_DNA"/>
</dbReference>
<gene>
    <name evidence="1" type="ORF">TNCT_614101</name>
</gene>
<protein>
    <submittedName>
        <fullName evidence="1">Uncharacterized protein</fullName>
    </submittedName>
</protein>
<dbReference type="Proteomes" id="UP000887116">
    <property type="component" value="Unassembled WGS sequence"/>
</dbReference>
<reference evidence="1" key="1">
    <citation type="submission" date="2020-07" db="EMBL/GenBank/DDBJ databases">
        <title>Multicomponent nature underlies the extraordinary mechanical properties of spider dragline silk.</title>
        <authorList>
            <person name="Kono N."/>
            <person name="Nakamura H."/>
            <person name="Mori M."/>
            <person name="Yoshida Y."/>
            <person name="Ohtoshi R."/>
            <person name="Malay A.D."/>
            <person name="Moran D.A.P."/>
            <person name="Tomita M."/>
            <person name="Numata K."/>
            <person name="Arakawa K."/>
        </authorList>
    </citation>
    <scope>NUCLEOTIDE SEQUENCE</scope>
</reference>
<dbReference type="AlphaFoldDB" id="A0A8X6HSV9"/>
<organism evidence="1 2">
    <name type="scientific">Trichonephila clavata</name>
    <name type="common">Joro spider</name>
    <name type="synonym">Nephila clavata</name>
    <dbReference type="NCBI Taxonomy" id="2740835"/>
    <lineage>
        <taxon>Eukaryota</taxon>
        <taxon>Metazoa</taxon>
        <taxon>Ecdysozoa</taxon>
        <taxon>Arthropoda</taxon>
        <taxon>Chelicerata</taxon>
        <taxon>Arachnida</taxon>
        <taxon>Araneae</taxon>
        <taxon>Araneomorphae</taxon>
        <taxon>Entelegynae</taxon>
        <taxon>Araneoidea</taxon>
        <taxon>Nephilidae</taxon>
        <taxon>Trichonephila</taxon>
    </lineage>
</organism>
<evidence type="ECO:0000313" key="1">
    <source>
        <dbReference type="EMBL" id="GFR29596.1"/>
    </source>
</evidence>
<evidence type="ECO:0000313" key="2">
    <source>
        <dbReference type="Proteomes" id="UP000887116"/>
    </source>
</evidence>
<proteinExistence type="predicted"/>
<accession>A0A8X6HSV9</accession>
<name>A0A8X6HSV9_TRICU</name>
<comment type="caution">
    <text evidence="1">The sequence shown here is derived from an EMBL/GenBank/DDBJ whole genome shotgun (WGS) entry which is preliminary data.</text>
</comment>
<keyword evidence="2" id="KW-1185">Reference proteome</keyword>
<sequence>MASIRQVRWFLETKELFHHALASFNECRSTKEQAAFFSQSIKDKPDRFNIVYVAFVDLKEPMTPSGSQSCKTNCLETRHWQILHLSKEFLIQCFKRQAVKQLLMGLYLGAVSNCMPFTTYFDDIISTLVDKNINILIYTYDIVL</sequence>